<sequence length="335" mass="36663">MSFFARAWRELRQGPTREDGEDALRRLRAHRVPASASLASVAGIAVGSEVLEIRKQESTAESDTSVDELGTASADVVHVVRGVYESIPSADARSHLLSLASRAARRAIVLHVPVVDDGTHLGRALVDAPRRILRRVGVRAPEPGDRFGPVGYAHCFFDEEPLACELATAGLVITGRHDFTFVAERAADHPDVMAEKADRFALEIARTLREVRYAERKRLSELPEHAVTSMRVRGSKKKQRGPIGRARLRRAIGWVDAVMPKGGNCYRRVLLELGLDGGAARETIVFGLDVGKTGHVAFDGHEERTFDVAFAMPAHGAAATSTHRHAFRPDDRRPA</sequence>
<evidence type="ECO:0000313" key="1">
    <source>
        <dbReference type="EMBL" id="AKV03214.1"/>
    </source>
</evidence>
<proteinExistence type="predicted"/>
<dbReference type="AlphaFoldDB" id="A0A0K1QBV0"/>
<gene>
    <name evidence="1" type="ORF">AKJ09_09877</name>
</gene>
<organism evidence="1 2">
    <name type="scientific">Labilithrix luteola</name>
    <dbReference type="NCBI Taxonomy" id="1391654"/>
    <lineage>
        <taxon>Bacteria</taxon>
        <taxon>Pseudomonadati</taxon>
        <taxon>Myxococcota</taxon>
        <taxon>Polyangia</taxon>
        <taxon>Polyangiales</taxon>
        <taxon>Labilitrichaceae</taxon>
        <taxon>Labilithrix</taxon>
    </lineage>
</organism>
<evidence type="ECO:0000313" key="2">
    <source>
        <dbReference type="Proteomes" id="UP000064967"/>
    </source>
</evidence>
<dbReference type="Proteomes" id="UP000064967">
    <property type="component" value="Chromosome"/>
</dbReference>
<keyword evidence="2" id="KW-1185">Reference proteome</keyword>
<name>A0A0K1QBV0_9BACT</name>
<dbReference type="RefSeq" id="WP_146654018.1">
    <property type="nucleotide sequence ID" value="NZ_CP012333.1"/>
</dbReference>
<accession>A0A0K1QBV0</accession>
<dbReference type="STRING" id="1391654.AKJ09_09877"/>
<dbReference type="KEGG" id="llu:AKJ09_09877"/>
<protein>
    <submittedName>
        <fullName evidence="1">Uncharacterized protein</fullName>
    </submittedName>
</protein>
<reference evidence="1 2" key="1">
    <citation type="submission" date="2015-08" db="EMBL/GenBank/DDBJ databases">
        <authorList>
            <person name="Babu N.S."/>
            <person name="Beckwith C.J."/>
            <person name="Beseler K.G."/>
            <person name="Brison A."/>
            <person name="Carone J.V."/>
            <person name="Caskin T.P."/>
            <person name="Diamond M."/>
            <person name="Durham M.E."/>
            <person name="Foxe J.M."/>
            <person name="Go M."/>
            <person name="Henderson B.A."/>
            <person name="Jones I.B."/>
            <person name="McGettigan J.A."/>
            <person name="Micheletti S.J."/>
            <person name="Nasrallah M.E."/>
            <person name="Ortiz D."/>
            <person name="Piller C.R."/>
            <person name="Privatt S.R."/>
            <person name="Schneider S.L."/>
            <person name="Sharp S."/>
            <person name="Smith T.C."/>
            <person name="Stanton J.D."/>
            <person name="Ullery H.E."/>
            <person name="Wilson R.J."/>
            <person name="Serrano M.G."/>
            <person name="Buck G."/>
            <person name="Lee V."/>
            <person name="Wang Y."/>
            <person name="Carvalho R."/>
            <person name="Voegtly L."/>
            <person name="Shi R."/>
            <person name="Duckworth R."/>
            <person name="Johnson A."/>
            <person name="Loviza R."/>
            <person name="Walstead R."/>
            <person name="Shah Z."/>
            <person name="Kiflezghi M."/>
            <person name="Wade K."/>
            <person name="Ball S.L."/>
            <person name="Bradley K.W."/>
            <person name="Asai D.J."/>
            <person name="Bowman C.A."/>
            <person name="Russell D.A."/>
            <person name="Pope W.H."/>
            <person name="Jacobs-Sera D."/>
            <person name="Hendrix R.W."/>
            <person name="Hatfull G.F."/>
        </authorList>
    </citation>
    <scope>NUCLEOTIDE SEQUENCE [LARGE SCALE GENOMIC DNA]</scope>
    <source>
        <strain evidence="1 2">DSM 27648</strain>
    </source>
</reference>
<dbReference type="EMBL" id="CP012333">
    <property type="protein sequence ID" value="AKV03214.1"/>
    <property type="molecule type" value="Genomic_DNA"/>
</dbReference>